<dbReference type="InterPro" id="IPR036374">
    <property type="entry name" value="OxRdtase_Mopterin-bd_sf"/>
</dbReference>
<dbReference type="Gene3D" id="2.60.40.650">
    <property type="match status" value="1"/>
</dbReference>
<evidence type="ECO:0000256" key="1">
    <source>
        <dbReference type="SAM" id="MobiDB-lite"/>
    </source>
</evidence>
<keyword evidence="5" id="KW-1185">Reference proteome</keyword>
<comment type="caution">
    <text evidence="4">The sequence shown here is derived from an EMBL/GenBank/DDBJ whole genome shotgun (WGS) entry which is preliminary data.</text>
</comment>
<evidence type="ECO:0000313" key="5">
    <source>
        <dbReference type="Proteomes" id="UP001250214"/>
    </source>
</evidence>
<dbReference type="SUPFAM" id="SSF81296">
    <property type="entry name" value="E set domains"/>
    <property type="match status" value="1"/>
</dbReference>
<evidence type="ECO:0000259" key="3">
    <source>
        <dbReference type="Pfam" id="PF00174"/>
    </source>
</evidence>
<feature type="transmembrane region" description="Helical" evidence="2">
    <location>
        <begin position="130"/>
        <end position="150"/>
    </location>
</feature>
<feature type="transmembrane region" description="Helical" evidence="2">
    <location>
        <begin position="21"/>
        <end position="43"/>
    </location>
</feature>
<gene>
    <name evidence="4" type="ORF">RIF23_02985</name>
</gene>
<evidence type="ECO:0000313" key="4">
    <source>
        <dbReference type="EMBL" id="MDS1269258.1"/>
    </source>
</evidence>
<dbReference type="InterPro" id="IPR000572">
    <property type="entry name" value="OxRdtase_Mopterin-bd_dom"/>
</dbReference>
<keyword evidence="2" id="KW-0812">Transmembrane</keyword>
<dbReference type="PANTHER" id="PTHR19372:SF7">
    <property type="entry name" value="SULFITE OXIDASE, MITOCHONDRIAL"/>
    <property type="match status" value="1"/>
</dbReference>
<name>A0ABU2H1U4_9ACTN</name>
<keyword evidence="2" id="KW-1133">Transmembrane helix</keyword>
<feature type="region of interest" description="Disordered" evidence="1">
    <location>
        <begin position="160"/>
        <end position="205"/>
    </location>
</feature>
<proteinExistence type="predicted"/>
<keyword evidence="2" id="KW-0472">Membrane</keyword>
<dbReference type="PANTHER" id="PTHR19372">
    <property type="entry name" value="SULFITE REDUCTASE"/>
    <property type="match status" value="1"/>
</dbReference>
<dbReference type="Gene3D" id="3.90.420.10">
    <property type="entry name" value="Oxidoreductase, molybdopterin-binding domain"/>
    <property type="match status" value="1"/>
</dbReference>
<dbReference type="EMBL" id="JAVLVT010000001">
    <property type="protein sequence ID" value="MDS1269258.1"/>
    <property type="molecule type" value="Genomic_DNA"/>
</dbReference>
<evidence type="ECO:0000256" key="2">
    <source>
        <dbReference type="SAM" id="Phobius"/>
    </source>
</evidence>
<feature type="transmembrane region" description="Helical" evidence="2">
    <location>
        <begin position="79"/>
        <end position="98"/>
    </location>
</feature>
<dbReference type="Pfam" id="PF00174">
    <property type="entry name" value="Oxidored_molyb"/>
    <property type="match status" value="1"/>
</dbReference>
<accession>A0ABU2H1U4</accession>
<organism evidence="4 5">
    <name type="scientific">Lipingzhangella rawalii</name>
    <dbReference type="NCBI Taxonomy" id="2055835"/>
    <lineage>
        <taxon>Bacteria</taxon>
        <taxon>Bacillati</taxon>
        <taxon>Actinomycetota</taxon>
        <taxon>Actinomycetes</taxon>
        <taxon>Streptosporangiales</taxon>
        <taxon>Nocardiopsidaceae</taxon>
        <taxon>Lipingzhangella</taxon>
    </lineage>
</organism>
<dbReference type="Proteomes" id="UP001250214">
    <property type="component" value="Unassembled WGS sequence"/>
</dbReference>
<reference evidence="5" key="1">
    <citation type="submission" date="2023-07" db="EMBL/GenBank/DDBJ databases">
        <title>Novel species in the genus Lipingzhangella isolated from Sambhar Salt Lake.</title>
        <authorList>
            <person name="Jiya N."/>
            <person name="Kajale S."/>
            <person name="Sharma A."/>
        </authorList>
    </citation>
    <scope>NUCLEOTIDE SEQUENCE [LARGE SCALE GENOMIC DNA]</scope>
    <source>
        <strain evidence="5">LS1_29</strain>
    </source>
</reference>
<feature type="region of interest" description="Disordered" evidence="1">
    <location>
        <begin position="533"/>
        <end position="556"/>
    </location>
</feature>
<dbReference type="SUPFAM" id="SSF56524">
    <property type="entry name" value="Oxidoreductase molybdopterin-binding domain"/>
    <property type="match status" value="1"/>
</dbReference>
<feature type="domain" description="Oxidoreductase molybdopterin-binding" evidence="3">
    <location>
        <begin position="291"/>
        <end position="443"/>
    </location>
</feature>
<feature type="transmembrane region" description="Helical" evidence="2">
    <location>
        <begin position="104"/>
        <end position="123"/>
    </location>
</feature>
<sequence>MRHDDFGTARRHAPTWSGVQGALVGLLVTALALGVAELAAALWQVPGPVVLVGDAVVDLSPATLTAWSMDQLGEYQKPVLLSGILGMLALSAPVLGAAALNRPWVGYVGLLGFAVVGAIAVLVQPAHGPTALAALASGTGAGAVGLGVLLHQARRTRAAGESLAVSPSPSPGPGQAGPGSGTSDASDSLGRRVEEETGAAAEPAGACAAVPARRGFLIAGAGVLGTAVTTAGIGRWLAGATGAAAAREQLRLPAPQQPLPPLPGSADLDIPGLAPFRTPNTDFYRIDTALRVPRVPPQQWVLRVHGMVDRPLQLSFDDILRRDLTEADTTLTCVSNEINGDLVGNTRWLGVDLAEILREAGVAASADQILSTSTDGWTCGTPTEVVLDGRNALLAIGMAGEPLPLRHGFPARMVVPGIYGFVGATKWVTDIKLTRFADEQAYWAQRGWAVRAPIKTMCRIDVPGAFAEVPAGETIVAGVAWAQRRGIDGVEVRVDGGAWRQAELAEVPGVDTWRQWVAELPLDPGGHTIEARATDGAGDTQTGDRTDPIPDGATGWPSIRITAS</sequence>
<dbReference type="InterPro" id="IPR014756">
    <property type="entry name" value="Ig_E-set"/>
</dbReference>
<protein>
    <submittedName>
        <fullName evidence="4">Molybdopterin-dependent oxidoreductase</fullName>
    </submittedName>
</protein>